<dbReference type="EMBL" id="CAJNOQ010048167">
    <property type="protein sequence ID" value="CAF1643197.1"/>
    <property type="molecule type" value="Genomic_DNA"/>
</dbReference>
<reference evidence="1" key="1">
    <citation type="submission" date="2021-02" db="EMBL/GenBank/DDBJ databases">
        <authorList>
            <person name="Nowell W R."/>
        </authorList>
    </citation>
    <scope>NUCLEOTIDE SEQUENCE</scope>
</reference>
<evidence type="ECO:0000313" key="3">
    <source>
        <dbReference type="Proteomes" id="UP000663829"/>
    </source>
</evidence>
<dbReference type="EMBL" id="CAJOBC010117391">
    <property type="protein sequence ID" value="CAF4558126.1"/>
    <property type="molecule type" value="Genomic_DNA"/>
</dbReference>
<dbReference type="AlphaFoldDB" id="A0A816E5A4"/>
<dbReference type="Proteomes" id="UP000681722">
    <property type="component" value="Unassembled WGS sequence"/>
</dbReference>
<sequence>MYNEIHTLSRDIEEKYLISDNGALKELNHKIQNVSGLVQ</sequence>
<keyword evidence="3" id="KW-1185">Reference proteome</keyword>
<evidence type="ECO:0000313" key="1">
    <source>
        <dbReference type="EMBL" id="CAF1643197.1"/>
    </source>
</evidence>
<comment type="caution">
    <text evidence="1">The sequence shown here is derived from an EMBL/GenBank/DDBJ whole genome shotgun (WGS) entry which is preliminary data.</text>
</comment>
<gene>
    <name evidence="1" type="ORF">GPM918_LOCUS45063</name>
    <name evidence="2" type="ORF">SRO942_LOCUS47269</name>
</gene>
<protein>
    <submittedName>
        <fullName evidence="1">Uncharacterized protein</fullName>
    </submittedName>
</protein>
<name>A0A816E5A4_9BILA</name>
<proteinExistence type="predicted"/>
<organism evidence="1 3">
    <name type="scientific">Didymodactylos carnosus</name>
    <dbReference type="NCBI Taxonomy" id="1234261"/>
    <lineage>
        <taxon>Eukaryota</taxon>
        <taxon>Metazoa</taxon>
        <taxon>Spiralia</taxon>
        <taxon>Gnathifera</taxon>
        <taxon>Rotifera</taxon>
        <taxon>Eurotatoria</taxon>
        <taxon>Bdelloidea</taxon>
        <taxon>Philodinida</taxon>
        <taxon>Philodinidae</taxon>
        <taxon>Didymodactylos</taxon>
    </lineage>
</organism>
<accession>A0A816E5A4</accession>
<feature type="non-terminal residue" evidence="1">
    <location>
        <position position="39"/>
    </location>
</feature>
<dbReference type="Proteomes" id="UP000663829">
    <property type="component" value="Unassembled WGS sequence"/>
</dbReference>
<evidence type="ECO:0000313" key="2">
    <source>
        <dbReference type="EMBL" id="CAF4558126.1"/>
    </source>
</evidence>